<dbReference type="AlphaFoldDB" id="A0A939DM63"/>
<dbReference type="InterPro" id="IPR029058">
    <property type="entry name" value="AB_hydrolase_fold"/>
</dbReference>
<name>A0A939DM63_9ALTE</name>
<comment type="caution">
    <text evidence="2">The sequence shown here is derived from an EMBL/GenBank/DDBJ whole genome shotgun (WGS) entry which is preliminary data.</text>
</comment>
<feature type="signal peptide" evidence="1">
    <location>
        <begin position="1"/>
        <end position="19"/>
    </location>
</feature>
<keyword evidence="3" id="KW-1185">Reference proteome</keyword>
<keyword evidence="1" id="KW-0732">Signal</keyword>
<evidence type="ECO:0000313" key="3">
    <source>
        <dbReference type="Proteomes" id="UP000664654"/>
    </source>
</evidence>
<sequence>MIRSVLFCLGLLFGPQAAAYHVEEISVPSQAMDLSHRATVVLPDAYQKGEQPYPVLYLLHGHGGSFQDWAGGTEVEDLADRYQMILVMPSTAGIWTARWPNRAAIALTSARNWWRILTNITALLPKQKGGALRA</sequence>
<evidence type="ECO:0008006" key="4">
    <source>
        <dbReference type="Google" id="ProtNLM"/>
    </source>
</evidence>
<proteinExistence type="predicted"/>
<dbReference type="Pfam" id="PF00756">
    <property type="entry name" value="Esterase"/>
    <property type="match status" value="1"/>
</dbReference>
<dbReference type="Proteomes" id="UP000664654">
    <property type="component" value="Unassembled WGS sequence"/>
</dbReference>
<dbReference type="EMBL" id="JAFKCV010000002">
    <property type="protein sequence ID" value="MBN7824680.1"/>
    <property type="molecule type" value="Genomic_DNA"/>
</dbReference>
<dbReference type="InterPro" id="IPR000801">
    <property type="entry name" value="Esterase-like"/>
</dbReference>
<accession>A0A939DM63</accession>
<reference evidence="2" key="1">
    <citation type="submission" date="2021-03" db="EMBL/GenBank/DDBJ databases">
        <title>novel species isolated from a fishpond in China.</title>
        <authorList>
            <person name="Lu H."/>
            <person name="Cai Z."/>
        </authorList>
    </citation>
    <scope>NUCLEOTIDE SEQUENCE</scope>
    <source>
        <strain evidence="2">JCM 30855</strain>
    </source>
</reference>
<protein>
    <recommendedName>
        <fullName evidence="4">Esterase</fullName>
    </recommendedName>
</protein>
<dbReference type="SUPFAM" id="SSF53474">
    <property type="entry name" value="alpha/beta-Hydrolases"/>
    <property type="match status" value="1"/>
</dbReference>
<evidence type="ECO:0000256" key="1">
    <source>
        <dbReference type="SAM" id="SignalP"/>
    </source>
</evidence>
<feature type="chain" id="PRO_5036806626" description="Esterase" evidence="1">
    <location>
        <begin position="20"/>
        <end position="134"/>
    </location>
</feature>
<gene>
    <name evidence="2" type="ORF">J0A66_05505</name>
</gene>
<evidence type="ECO:0000313" key="2">
    <source>
        <dbReference type="EMBL" id="MBN7824680.1"/>
    </source>
</evidence>
<dbReference type="Gene3D" id="3.40.50.1820">
    <property type="entry name" value="alpha/beta hydrolase"/>
    <property type="match status" value="1"/>
</dbReference>
<organism evidence="2 3">
    <name type="scientific">Bowmanella dokdonensis</name>
    <dbReference type="NCBI Taxonomy" id="751969"/>
    <lineage>
        <taxon>Bacteria</taxon>
        <taxon>Pseudomonadati</taxon>
        <taxon>Pseudomonadota</taxon>
        <taxon>Gammaproteobacteria</taxon>
        <taxon>Alteromonadales</taxon>
        <taxon>Alteromonadaceae</taxon>
        <taxon>Bowmanella</taxon>
    </lineage>
</organism>